<sequence length="548" mass="59466">MSGSHFDVIVIGGGISGLTAAYTVKRKTPHAKVIVLEGKDRVGGRTLSVPLVGHNGADKWDLGGQWVGTGQKHVMRLLSELGLETYPQYTSGQKLQQLGGSKVTSYSSDIPSLSFWALVDLYWHMAKTDWYQRQISVTDPFSHPRAKEWDAISIGGFMDQTLYTQGARDAVEAASRVVLGCEPSQVSFLFYLVYIHMAGGLEKLLETKEGAAQEYRIKGGAQEISLKLMESIGEDAVKLADPVTSVCQTDKVVEVTTESGWQGSASFVIVATPPKAMEHMRFQPSLSSARQNLMKCMPMGSLTKIILTYETAFWREAGLSGEIVSNGGDPVLTSCPKGPVCLSYDATTENGSPALVAFLGGDLATAYATMTAKVRQEAVLEHLSVFFGPQVRTFLDYVEKDWNLEPLNWGSPVSYLTPGGMGLYTATIRKPEGRLHFAGTETATVWSGYMSGAVQAGEACALAVLHRIFPSCLSQEDLDAITPFLAQDHQGKGDTKDERIVCSILMRDKKKHSISVWWVVSAGLSLGIVAGTVYLAGLALKKSEIEWS</sequence>
<keyword evidence="7" id="KW-1133">Transmembrane helix</keyword>
<feature type="binding site" evidence="6">
    <location>
        <position position="16"/>
    </location>
    <ligand>
        <name>FAD</name>
        <dbReference type="ChEBI" id="CHEBI:57692"/>
    </ligand>
</feature>
<feature type="binding site" evidence="6">
    <location>
        <position position="441"/>
    </location>
    <ligand>
        <name>FAD</name>
        <dbReference type="ChEBI" id="CHEBI:57692"/>
    </ligand>
</feature>
<evidence type="ECO:0000256" key="7">
    <source>
        <dbReference type="RuleBase" id="RU362067"/>
    </source>
</evidence>
<accession>A0AAE0YEJ6</accession>
<dbReference type="AlphaFoldDB" id="A0AAE0YEJ6"/>
<evidence type="ECO:0000259" key="8">
    <source>
        <dbReference type="Pfam" id="PF01593"/>
    </source>
</evidence>
<evidence type="ECO:0000256" key="3">
    <source>
        <dbReference type="ARBA" id="ARBA00005995"/>
    </source>
</evidence>
<evidence type="ECO:0000256" key="1">
    <source>
        <dbReference type="ARBA" id="ARBA00001974"/>
    </source>
</evidence>
<comment type="catalytic activity">
    <reaction evidence="5">
        <text>a secondary aliphatic amine + O2 + H2O = a primary amine + an aldehyde + H2O2</text>
        <dbReference type="Rhea" id="RHEA:26414"/>
        <dbReference type="ChEBI" id="CHEBI:15377"/>
        <dbReference type="ChEBI" id="CHEBI:15379"/>
        <dbReference type="ChEBI" id="CHEBI:16240"/>
        <dbReference type="ChEBI" id="CHEBI:17478"/>
        <dbReference type="ChEBI" id="CHEBI:58855"/>
        <dbReference type="ChEBI" id="CHEBI:65296"/>
        <dbReference type="EC" id="1.4.3.4"/>
    </reaction>
</comment>
<dbReference type="PRINTS" id="PR00757">
    <property type="entry name" value="AMINEOXDASEF"/>
</dbReference>
<feature type="binding site" evidence="6">
    <location>
        <position position="358"/>
    </location>
    <ligand>
        <name>substrate</name>
    </ligand>
</feature>
<evidence type="ECO:0000256" key="5">
    <source>
        <dbReference type="ARBA" id="ARBA00048448"/>
    </source>
</evidence>
<keyword evidence="7" id="KW-0472">Membrane</keyword>
<dbReference type="InterPro" id="IPR036188">
    <property type="entry name" value="FAD/NAD-bd_sf"/>
</dbReference>
<dbReference type="GO" id="GO:0097621">
    <property type="term" value="F:monoamine oxidase activity"/>
    <property type="evidence" value="ECO:0007669"/>
    <property type="project" value="UniProtKB-EC"/>
</dbReference>
<organism evidence="9 10">
    <name type="scientific">Elysia crispata</name>
    <name type="common">lettuce slug</name>
    <dbReference type="NCBI Taxonomy" id="231223"/>
    <lineage>
        <taxon>Eukaryota</taxon>
        <taxon>Metazoa</taxon>
        <taxon>Spiralia</taxon>
        <taxon>Lophotrochozoa</taxon>
        <taxon>Mollusca</taxon>
        <taxon>Gastropoda</taxon>
        <taxon>Heterobranchia</taxon>
        <taxon>Euthyneura</taxon>
        <taxon>Panpulmonata</taxon>
        <taxon>Sacoglossa</taxon>
        <taxon>Placobranchoidea</taxon>
        <taxon>Plakobranchidae</taxon>
        <taxon>Elysia</taxon>
    </lineage>
</organism>
<dbReference type="InterPro" id="IPR002937">
    <property type="entry name" value="Amino_oxidase"/>
</dbReference>
<keyword evidence="7" id="KW-0812">Transmembrane</keyword>
<keyword evidence="7" id="KW-0274">FAD</keyword>
<dbReference type="EC" id="1.4.3.-" evidence="7"/>
<keyword evidence="7" id="KW-0285">Flavoprotein</keyword>
<evidence type="ECO:0000313" key="10">
    <source>
        <dbReference type="Proteomes" id="UP001283361"/>
    </source>
</evidence>
<feature type="transmembrane region" description="Helical" evidence="7">
    <location>
        <begin position="516"/>
        <end position="540"/>
    </location>
</feature>
<evidence type="ECO:0000313" key="9">
    <source>
        <dbReference type="EMBL" id="KAK3742598.1"/>
    </source>
</evidence>
<reference evidence="9" key="1">
    <citation type="journal article" date="2023" name="G3 (Bethesda)">
        <title>A reference genome for the long-term kleptoplast-retaining sea slug Elysia crispata morphotype clarki.</title>
        <authorList>
            <person name="Eastman K.E."/>
            <person name="Pendleton A.L."/>
            <person name="Shaikh M.A."/>
            <person name="Suttiyut T."/>
            <person name="Ogas R."/>
            <person name="Tomko P."/>
            <person name="Gavelis G."/>
            <person name="Widhalm J.R."/>
            <person name="Wisecaver J.H."/>
        </authorList>
    </citation>
    <scope>NUCLEOTIDE SEQUENCE</scope>
    <source>
        <strain evidence="9">ECLA1</strain>
    </source>
</reference>
<evidence type="ECO:0000256" key="6">
    <source>
        <dbReference type="PIRSR" id="PIRSR601613-1"/>
    </source>
</evidence>
<keyword evidence="4 7" id="KW-0560">Oxidoreductase</keyword>
<dbReference type="SUPFAM" id="SSF51905">
    <property type="entry name" value="FAD/NAD(P)-binding domain"/>
    <property type="match status" value="1"/>
</dbReference>
<dbReference type="InterPro" id="IPR001613">
    <property type="entry name" value="Flavin_amine_oxidase"/>
</dbReference>
<dbReference type="SUPFAM" id="SSF54373">
    <property type="entry name" value="FAD-linked reductases, C-terminal domain"/>
    <property type="match status" value="1"/>
</dbReference>
<feature type="domain" description="Amine oxidase" evidence="8">
    <location>
        <begin position="15"/>
        <end position="465"/>
    </location>
</feature>
<comment type="subcellular location">
    <subcellularLocation>
        <location evidence="2">Mitochondrion outer membrane</location>
        <topology evidence="2">Single-pass type IV membrane protein</topology>
        <orientation evidence="2">Cytoplasmic side</orientation>
    </subcellularLocation>
</comment>
<dbReference type="Gene3D" id="3.90.660.10">
    <property type="match status" value="1"/>
</dbReference>
<dbReference type="Proteomes" id="UP001283361">
    <property type="component" value="Unassembled WGS sequence"/>
</dbReference>
<proteinExistence type="inferred from homology"/>
<dbReference type="Gene3D" id="1.10.405.10">
    <property type="entry name" value="Guanine Nucleotide Dissociation Inhibitor, domain 1"/>
    <property type="match status" value="1"/>
</dbReference>
<evidence type="ECO:0000256" key="2">
    <source>
        <dbReference type="ARBA" id="ARBA00004362"/>
    </source>
</evidence>
<comment type="similarity">
    <text evidence="3 7">Belongs to the flavin monoamine oxidase family.</text>
</comment>
<dbReference type="Gene3D" id="3.50.50.60">
    <property type="entry name" value="FAD/NAD(P)-binding domain"/>
    <property type="match status" value="1"/>
</dbReference>
<evidence type="ECO:0000256" key="4">
    <source>
        <dbReference type="ARBA" id="ARBA00023002"/>
    </source>
</evidence>
<dbReference type="PANTHER" id="PTHR43563:SF14">
    <property type="entry name" value="AMINE OXIDASE"/>
    <property type="match status" value="1"/>
</dbReference>
<gene>
    <name evidence="9" type="ORF">RRG08_023430</name>
</gene>
<protein>
    <recommendedName>
        <fullName evidence="7">Amine oxidase</fullName>
        <ecNumber evidence="7">1.4.3.-</ecNumber>
    </recommendedName>
</protein>
<feature type="binding site" evidence="6">
    <location>
        <position position="243"/>
    </location>
    <ligand>
        <name>FAD</name>
        <dbReference type="ChEBI" id="CHEBI:57692"/>
    </ligand>
</feature>
<dbReference type="PANTHER" id="PTHR43563">
    <property type="entry name" value="AMINE OXIDASE"/>
    <property type="match status" value="1"/>
</dbReference>
<name>A0AAE0YEJ6_9GAST</name>
<dbReference type="GO" id="GO:0005741">
    <property type="term" value="C:mitochondrial outer membrane"/>
    <property type="evidence" value="ECO:0007669"/>
    <property type="project" value="UniProtKB-SubCell"/>
</dbReference>
<dbReference type="InterPro" id="IPR050703">
    <property type="entry name" value="Flavin_MAO"/>
</dbReference>
<dbReference type="EMBL" id="JAWDGP010006346">
    <property type="protein sequence ID" value="KAK3742598.1"/>
    <property type="molecule type" value="Genomic_DNA"/>
</dbReference>
<keyword evidence="10" id="KW-1185">Reference proteome</keyword>
<comment type="cofactor">
    <cofactor evidence="1 7">
        <name>FAD</name>
        <dbReference type="ChEBI" id="CHEBI:57692"/>
    </cofactor>
</comment>
<dbReference type="Pfam" id="PF01593">
    <property type="entry name" value="Amino_oxidase"/>
    <property type="match status" value="1"/>
</dbReference>
<dbReference type="GO" id="GO:0008131">
    <property type="term" value="F:primary methylamine oxidase activity"/>
    <property type="evidence" value="ECO:0007669"/>
    <property type="project" value="UniProtKB-ARBA"/>
</dbReference>
<comment type="caution">
    <text evidence="9">The sequence shown here is derived from an EMBL/GenBank/DDBJ whole genome shotgun (WGS) entry which is preliminary data.</text>
</comment>